<dbReference type="InterPro" id="IPR021136">
    <property type="entry name" value="Flagellar_hook_control-like_C"/>
</dbReference>
<keyword evidence="2" id="KW-0969">Cilium</keyword>
<dbReference type="EMBL" id="VIQT01000009">
    <property type="protein sequence ID" value="NDO39134.1"/>
    <property type="molecule type" value="Genomic_DNA"/>
</dbReference>
<gene>
    <name evidence="2" type="ORF">FMM72_07670</name>
</gene>
<keyword evidence="2" id="KW-0282">Flagellum</keyword>
<dbReference type="Pfam" id="PF02120">
    <property type="entry name" value="Flg_hook"/>
    <property type="match status" value="1"/>
</dbReference>
<sequence length="367" mass="40432">MNQLAIQNAVMANDGAIKGLRELFGQQATGSDAFAALIQQLLGGIGDEENLAMLMQQIDVVQKQDEEEGTDLAMQMMAEFLLSGNPQAQELLNQMGIELTPEQVVVVENDSQQNILIATPVQKEQPKGEQEEPIVFEVVSETRRAMGQPEDGESADMSLMQGRGSFQSAVYEARQKLAGTVRERTTSEPIDVDVLQAQVDARRFEPAVNVQKVEHTPQPETRNILEQLETGIKENYAANRDEFVIKLKPDGLGEITVKLVQKENSIALSILASSPQVARLISNEVVALQNVLRPLQAEVTQISVAPQAAEAAAQYAAFNEDGYHHQQFGGREQSHTSHRGTRMDDSIDEISMQPELVVEDDNLDVYI</sequence>
<protein>
    <submittedName>
        <fullName evidence="2">Flagellar hook-length control protein FliK</fullName>
    </submittedName>
</protein>
<dbReference type="AlphaFoldDB" id="A0A845SXF6"/>
<organism evidence="2 3">
    <name type="scientific">Anaerotruncus colihominis</name>
    <dbReference type="NCBI Taxonomy" id="169435"/>
    <lineage>
        <taxon>Bacteria</taxon>
        <taxon>Bacillati</taxon>
        <taxon>Bacillota</taxon>
        <taxon>Clostridia</taxon>
        <taxon>Eubacteriales</taxon>
        <taxon>Oscillospiraceae</taxon>
        <taxon>Anaerotruncus</taxon>
    </lineage>
</organism>
<evidence type="ECO:0000313" key="2">
    <source>
        <dbReference type="EMBL" id="NDO39134.1"/>
    </source>
</evidence>
<comment type="caution">
    <text evidence="2">The sequence shown here is derived from an EMBL/GenBank/DDBJ whole genome shotgun (WGS) entry which is preliminary data.</text>
</comment>
<evidence type="ECO:0000313" key="3">
    <source>
        <dbReference type="Proteomes" id="UP000462501"/>
    </source>
</evidence>
<reference evidence="2 3" key="1">
    <citation type="submission" date="2019-06" db="EMBL/GenBank/DDBJ databases">
        <title>Draft genome sequences of 15 bacterial species constituting the stable defined intestinal microbiota of the GM15 gnotobiotic mouse model.</title>
        <authorList>
            <person name="Elie C."/>
            <person name="Mathieu A."/>
            <person name="Saliou A."/>
            <person name="Darnaud M."/>
            <person name="Leulier F."/>
            <person name="Tamellini A."/>
        </authorList>
    </citation>
    <scope>NUCLEOTIDE SEQUENCE [LARGE SCALE GENOMIC DNA]</scope>
    <source>
        <strain evidence="2 3">JM4-15</strain>
    </source>
</reference>
<dbReference type="Gene3D" id="3.30.750.140">
    <property type="match status" value="1"/>
</dbReference>
<dbReference type="InterPro" id="IPR038610">
    <property type="entry name" value="FliK-like_C_sf"/>
</dbReference>
<accession>A0A845SXF6</accession>
<dbReference type="RefSeq" id="WP_162221049.1">
    <property type="nucleotide sequence ID" value="NZ_CAMUSJ010000040.1"/>
</dbReference>
<name>A0A845SXF6_9FIRM</name>
<proteinExistence type="predicted"/>
<dbReference type="Proteomes" id="UP000462501">
    <property type="component" value="Unassembled WGS sequence"/>
</dbReference>
<feature type="domain" description="Flagellar hook-length control protein-like C-terminal" evidence="1">
    <location>
        <begin position="232"/>
        <end position="308"/>
    </location>
</feature>
<evidence type="ECO:0000259" key="1">
    <source>
        <dbReference type="Pfam" id="PF02120"/>
    </source>
</evidence>
<keyword evidence="2" id="KW-0966">Cell projection</keyword>